<dbReference type="SUPFAM" id="SSF56281">
    <property type="entry name" value="Metallo-hydrolase/oxidoreductase"/>
    <property type="match status" value="1"/>
</dbReference>
<keyword evidence="3" id="KW-1185">Reference proteome</keyword>
<dbReference type="PATRIC" id="fig|45073.5.peg.2849"/>
<dbReference type="SMART" id="SM00849">
    <property type="entry name" value="Lactamase_B"/>
    <property type="match status" value="1"/>
</dbReference>
<dbReference type="Proteomes" id="UP000054618">
    <property type="component" value="Unassembled WGS sequence"/>
</dbReference>
<dbReference type="EMBL" id="LNYS01000025">
    <property type="protein sequence ID" value="KTD45207.1"/>
    <property type="molecule type" value="Genomic_DNA"/>
</dbReference>
<evidence type="ECO:0000313" key="3">
    <source>
        <dbReference type="Proteomes" id="UP000054618"/>
    </source>
</evidence>
<dbReference type="STRING" id="45073.Lqui_2678"/>
<organism evidence="2 3">
    <name type="scientific">Legionella quinlivanii</name>
    <dbReference type="NCBI Taxonomy" id="45073"/>
    <lineage>
        <taxon>Bacteria</taxon>
        <taxon>Pseudomonadati</taxon>
        <taxon>Pseudomonadota</taxon>
        <taxon>Gammaproteobacteria</taxon>
        <taxon>Legionellales</taxon>
        <taxon>Legionellaceae</taxon>
        <taxon>Legionella</taxon>
    </lineage>
</organism>
<gene>
    <name evidence="2" type="ORF">Lqui_2678</name>
</gene>
<dbReference type="OrthoDB" id="9802991at2"/>
<reference evidence="2 3" key="1">
    <citation type="submission" date="2015-11" db="EMBL/GenBank/DDBJ databases">
        <title>Genomic analysis of 38 Legionella species identifies large and diverse effector repertoires.</title>
        <authorList>
            <person name="Burstein D."/>
            <person name="Amaro F."/>
            <person name="Zusman T."/>
            <person name="Lifshitz Z."/>
            <person name="Cohen O."/>
            <person name="Gilbert J.A."/>
            <person name="Pupko T."/>
            <person name="Shuman H.A."/>
            <person name="Segal G."/>
        </authorList>
    </citation>
    <scope>NUCLEOTIDE SEQUENCE [LARGE SCALE GENOMIC DNA]</scope>
    <source>
        <strain evidence="2 3">CDC#1442-AUS-E</strain>
    </source>
</reference>
<evidence type="ECO:0000259" key="1">
    <source>
        <dbReference type="SMART" id="SM00849"/>
    </source>
</evidence>
<dbReference type="AlphaFoldDB" id="A0A0W0XKQ6"/>
<name>A0A0W0XKQ6_9GAMM</name>
<feature type="domain" description="Metallo-beta-lactamase" evidence="1">
    <location>
        <begin position="31"/>
        <end position="248"/>
    </location>
</feature>
<dbReference type="RefSeq" id="WP_058508743.1">
    <property type="nucleotide sequence ID" value="NZ_CAAAIK010000004.1"/>
</dbReference>
<dbReference type="InterPro" id="IPR001279">
    <property type="entry name" value="Metallo-B-lactamas"/>
</dbReference>
<proteinExistence type="predicted"/>
<sequence length="353" mass="40923">MLKYLDSVELAKQYFLIIGRHLDLERKQADVANAIVYKKGDTLYLIDTGALPDFRQILLDKCALLQPVNRLILVNTHGHIDHVGNNIVIDQIEAFEKYHYISAHDLTLMQNNRNYFIQNFKNIMMFMAKGFNPEKRVDELLKFFEPVHANTQHLNVLESLPSHNITIGHIYWSGWKFDEGLYVLRSEGHTRGHVIVYLPEISHIHMGDETNGYCNLFHDCDHLKSLESHTKVLSMLNEGSIKSMTDGHSFQVYNQEQAKIKLEELINAHYVYENTLRGLLLKHSKGLTFKEIQYHLDRSEQLKSLAKTGNPNPIFNTLMVLSKLRDFGILPEGENLEKSLFKFQGFHSNRFND</sequence>
<accession>A0A0W0XKQ6</accession>
<dbReference type="Pfam" id="PF00753">
    <property type="entry name" value="Lactamase_B"/>
    <property type="match status" value="1"/>
</dbReference>
<dbReference type="Gene3D" id="3.60.15.10">
    <property type="entry name" value="Ribonuclease Z/Hydroxyacylglutathione hydrolase-like"/>
    <property type="match status" value="1"/>
</dbReference>
<dbReference type="InterPro" id="IPR036866">
    <property type="entry name" value="RibonucZ/Hydroxyglut_hydro"/>
</dbReference>
<comment type="caution">
    <text evidence="2">The sequence shown here is derived from an EMBL/GenBank/DDBJ whole genome shotgun (WGS) entry which is preliminary data.</text>
</comment>
<protein>
    <submittedName>
        <fullName evidence="2">Metallo-beta-lactamase superfamily protein</fullName>
    </submittedName>
</protein>
<evidence type="ECO:0000313" key="2">
    <source>
        <dbReference type="EMBL" id="KTD45207.1"/>
    </source>
</evidence>